<dbReference type="EMBL" id="SDAQ01000107">
    <property type="protein sequence ID" value="KAI3538220.1"/>
    <property type="molecule type" value="Genomic_DNA"/>
</dbReference>
<comment type="caution">
    <text evidence="2">The sequence shown here is derived from an EMBL/GenBank/DDBJ whole genome shotgun (WGS) entry which is preliminary data.</text>
</comment>
<protein>
    <submittedName>
        <fullName evidence="2">Uncharacterized protein</fullName>
    </submittedName>
</protein>
<dbReference type="Proteomes" id="UP001056436">
    <property type="component" value="Unassembled WGS sequence"/>
</dbReference>
<dbReference type="AlphaFoldDB" id="A0A9P9X682"/>
<feature type="compositionally biased region" description="Basic and acidic residues" evidence="1">
    <location>
        <begin position="7"/>
        <end position="16"/>
    </location>
</feature>
<keyword evidence="3" id="KW-1185">Reference proteome</keyword>
<evidence type="ECO:0000256" key="1">
    <source>
        <dbReference type="SAM" id="MobiDB-lite"/>
    </source>
</evidence>
<gene>
    <name evidence="2" type="ORF">CABS02_11864</name>
</gene>
<feature type="compositionally biased region" description="Basic and acidic residues" evidence="1">
    <location>
        <begin position="673"/>
        <end position="697"/>
    </location>
</feature>
<dbReference type="OrthoDB" id="4829625at2759"/>
<feature type="compositionally biased region" description="Low complexity" evidence="1">
    <location>
        <begin position="816"/>
        <end position="831"/>
    </location>
</feature>
<feature type="region of interest" description="Disordered" evidence="1">
    <location>
        <begin position="185"/>
        <end position="277"/>
    </location>
</feature>
<feature type="region of interest" description="Disordered" evidence="1">
    <location>
        <begin position="1"/>
        <end position="26"/>
    </location>
</feature>
<reference evidence="2" key="1">
    <citation type="submission" date="2019-01" db="EMBL/GenBank/DDBJ databases">
        <title>Colletotrichum abscissum LGMF1257.</title>
        <authorList>
            <person name="Baroncelli R."/>
        </authorList>
    </citation>
    <scope>NUCLEOTIDE SEQUENCE</scope>
    <source>
        <strain evidence="2">Ca142</strain>
    </source>
</reference>
<feature type="compositionally biased region" description="Basic and acidic residues" evidence="1">
    <location>
        <begin position="568"/>
        <end position="601"/>
    </location>
</feature>
<feature type="compositionally biased region" description="Polar residues" evidence="1">
    <location>
        <begin position="205"/>
        <end position="216"/>
    </location>
</feature>
<feature type="compositionally biased region" description="Basic and acidic residues" evidence="1">
    <location>
        <begin position="255"/>
        <end position="277"/>
    </location>
</feature>
<organism evidence="2 3">
    <name type="scientific">Colletotrichum abscissum</name>
    <dbReference type="NCBI Taxonomy" id="1671311"/>
    <lineage>
        <taxon>Eukaryota</taxon>
        <taxon>Fungi</taxon>
        <taxon>Dikarya</taxon>
        <taxon>Ascomycota</taxon>
        <taxon>Pezizomycotina</taxon>
        <taxon>Sordariomycetes</taxon>
        <taxon>Hypocreomycetidae</taxon>
        <taxon>Glomerellales</taxon>
        <taxon>Glomerellaceae</taxon>
        <taxon>Colletotrichum</taxon>
        <taxon>Colletotrichum acutatum species complex</taxon>
    </lineage>
</organism>
<accession>A0A9P9X682</accession>
<feature type="region of interest" description="Disordered" evidence="1">
    <location>
        <begin position="626"/>
        <end position="697"/>
    </location>
</feature>
<proteinExistence type="predicted"/>
<feature type="region of interest" description="Disordered" evidence="1">
    <location>
        <begin position="559"/>
        <end position="601"/>
    </location>
</feature>
<evidence type="ECO:0000313" key="3">
    <source>
        <dbReference type="Proteomes" id="UP001056436"/>
    </source>
</evidence>
<feature type="compositionally biased region" description="Basic and acidic residues" evidence="1">
    <location>
        <begin position="630"/>
        <end position="639"/>
    </location>
</feature>
<feature type="compositionally biased region" description="Low complexity" evidence="1">
    <location>
        <begin position="239"/>
        <end position="253"/>
    </location>
</feature>
<evidence type="ECO:0000313" key="2">
    <source>
        <dbReference type="EMBL" id="KAI3538220.1"/>
    </source>
</evidence>
<feature type="region of interest" description="Disordered" evidence="1">
    <location>
        <begin position="807"/>
        <end position="836"/>
    </location>
</feature>
<feature type="compositionally biased region" description="Polar residues" evidence="1">
    <location>
        <begin position="185"/>
        <end position="197"/>
    </location>
</feature>
<sequence length="862" mass="92103">MGSWGTDTDRKADKMPSHRLQAASSSLTNEELVQRAMMVSDCFCIWNSFILCVTDIEKADLGMDRINELPLDDTPKRHVVPPRARRAPVNVENTEALNGYRALAETGMDDAEAMAAMQLPDLGGSNVYRPTLTAGPARHLPETRRPNVANFQGMQTSQNGIVMPPGSQVHRYPSTRAAGELRANVQGSRVTHTTPSTARPAAIGSITTRTGSTEATNMPLPPHLRAKSTQNLPVATPGTAISASTPTPNAASSVKGKEKETSEEITKQPHLTDKNNSEVHWASHCKAQAQGKEHDAVLKLKTIKSDEHPNGRVVCIIVCPGIFDQAHSMNDYALDFHKNHLCIMSFGASASGPSMRYSLKFDDSETAADFVQRADMLQKVMKYLREMAASQDEADTGAVAPVESAAPEAARPTQAAVQATEVVPMKKDHGEEDLTDAFSNLKLTNVKGSPMYTADRPPWVQYSPEQLLERRSSAEVPAGIKDVKIPLEKDSRSVFSKLPPHLQQNQKVRASQPNNEAAKAMEWISGTLQTQIGTGGVSQVSMPGLSEAVNHHKAVVTTAQSLPGLQMPRKESTEGDLEKNTDSKAENKENSAVKPENTEAPKTKIDIDIEIQGQVDCSIAKKSIDSTQAHVEDTAKEHVPNGIAKESTDPVDAGVSTEGEHAHVQNASQNVLSKEHPISSKTAGSDKGDAMSDASHDSAVEFEAPVKAEPDVTAPAPTPVQSPEAATAVPFNPTGFVMPAGIPTPQMAPGQVHYATQMQPQMHPQAMIPGMYPSGVVHAVTVTYHISYPDSGAGIGMNGPVHQNSGAFSPNAEPFQPCGHGQVPPQQGGDQPRTRRGLGGSMFATGYSAAKFPGSFTGAAAE</sequence>
<name>A0A9P9X682_9PEZI</name>